<protein>
    <recommendedName>
        <fullName evidence="7">NACHT domain-containing protein</fullName>
    </recommendedName>
</protein>
<feature type="domain" description="NACHT" evidence="7">
    <location>
        <begin position="79"/>
        <end position="231"/>
    </location>
</feature>
<dbReference type="InterPro" id="IPR051261">
    <property type="entry name" value="NLR"/>
</dbReference>
<accession>A0ABV1AFA2</accession>
<gene>
    <name evidence="8" type="ORF">AMECASPLE_037445</name>
</gene>
<sequence>MLQLNFQDKFMCTQEGWAEDKQRLVDIYTEVYITAGCDVHINTQHEVRQIENVLKPAEEIAVKPRDMFSHPSGKYQPIKTVLTNGIAGIGKTFLVQKFVLDWAEQRSNQDVDLIFPFTFRQLNPLRAEKFSLAQLIHECIPETVDIKEEALNSIFKTLQSSGNSNYDKSKFKLLFVLDGLDESRLHLDLHIDDIRSVDVTKTTTTEVLLRKLINGKLLRSARIWITSRPAAASQIPQQFVSSVTEVRGFTDLQKEKYFRKRFRDEDQANKILSHIKASQSLHIMCHIPVFCWITATVLEDMLKTRETGELPKSLTEMYTEFLVFQIDHTKDKYGSEMSIQYIKSLAKLAYQQLEKGNLIFYENDLMESSVDLKEASVCSGVFTEIFKEVRGRKDKEKMFSFVHLSVQEFLAAVYVRMSLSSNSKNSFFTKRSLKNLQLILNKSSSKMIHRIYIDKALQSPNGHLDLFLRFFLGLSLHRNQDKLKDLLNSTNSSLETNQKTVQYIKKKISVNLSVEKSINLFHCLNELDDRSLVEEIQQYLSSGSLSTDKLSPAQWSALVFILLSTKDLDVFDLKKYSSSEEALLRLLPVVKVSSKALLSECNLTERSCDALGCLLISQSSALKNLDLSKNILEDSGVKLLLAGMESPCCKLEILR</sequence>
<reference evidence="8 9" key="1">
    <citation type="submission" date="2021-06" db="EMBL/GenBank/DDBJ databases">
        <authorList>
            <person name="Palmer J.M."/>
        </authorList>
    </citation>
    <scope>NUCLEOTIDE SEQUENCE [LARGE SCALE GENOMIC DNA]</scope>
    <source>
        <strain evidence="8 9">AS_MEX2019</strain>
        <tissue evidence="8">Muscle</tissue>
    </source>
</reference>
<dbReference type="InterPro" id="IPR029495">
    <property type="entry name" value="NACHT-assoc"/>
</dbReference>
<keyword evidence="2" id="KW-0963">Cytoplasm</keyword>
<name>A0ABV1AFA2_9TELE</name>
<dbReference type="SMART" id="SM01288">
    <property type="entry name" value="FISNA"/>
    <property type="match status" value="1"/>
</dbReference>
<keyword evidence="5" id="KW-0547">Nucleotide-binding</keyword>
<dbReference type="InterPro" id="IPR032675">
    <property type="entry name" value="LRR_dom_sf"/>
</dbReference>
<evidence type="ECO:0000256" key="3">
    <source>
        <dbReference type="ARBA" id="ARBA00022614"/>
    </source>
</evidence>
<evidence type="ECO:0000313" key="8">
    <source>
        <dbReference type="EMBL" id="MEQ2316926.1"/>
    </source>
</evidence>
<keyword evidence="6" id="KW-0067">ATP-binding</keyword>
<dbReference type="EMBL" id="JAHRIP010090981">
    <property type="protein sequence ID" value="MEQ2316926.1"/>
    <property type="molecule type" value="Genomic_DNA"/>
</dbReference>
<keyword evidence="4" id="KW-0677">Repeat</keyword>
<organism evidence="8 9">
    <name type="scientific">Ameca splendens</name>
    <dbReference type="NCBI Taxonomy" id="208324"/>
    <lineage>
        <taxon>Eukaryota</taxon>
        <taxon>Metazoa</taxon>
        <taxon>Chordata</taxon>
        <taxon>Craniata</taxon>
        <taxon>Vertebrata</taxon>
        <taxon>Euteleostomi</taxon>
        <taxon>Actinopterygii</taxon>
        <taxon>Neopterygii</taxon>
        <taxon>Teleostei</taxon>
        <taxon>Neoteleostei</taxon>
        <taxon>Acanthomorphata</taxon>
        <taxon>Ovalentaria</taxon>
        <taxon>Atherinomorphae</taxon>
        <taxon>Cyprinodontiformes</taxon>
        <taxon>Goodeidae</taxon>
        <taxon>Ameca</taxon>
    </lineage>
</organism>
<dbReference type="Proteomes" id="UP001469553">
    <property type="component" value="Unassembled WGS sequence"/>
</dbReference>
<proteinExistence type="predicted"/>
<evidence type="ECO:0000256" key="4">
    <source>
        <dbReference type="ARBA" id="ARBA00022737"/>
    </source>
</evidence>
<dbReference type="Gene3D" id="3.40.50.300">
    <property type="entry name" value="P-loop containing nucleotide triphosphate hydrolases"/>
    <property type="match status" value="1"/>
</dbReference>
<dbReference type="Pfam" id="PF05729">
    <property type="entry name" value="NACHT"/>
    <property type="match status" value="1"/>
</dbReference>
<dbReference type="SUPFAM" id="SSF52047">
    <property type="entry name" value="RNI-like"/>
    <property type="match status" value="1"/>
</dbReference>
<keyword evidence="9" id="KW-1185">Reference proteome</keyword>
<feature type="non-terminal residue" evidence="8">
    <location>
        <position position="655"/>
    </location>
</feature>
<dbReference type="Pfam" id="PF14484">
    <property type="entry name" value="FISNA"/>
    <property type="match status" value="1"/>
</dbReference>
<dbReference type="InterPro" id="IPR041267">
    <property type="entry name" value="NLRP_HD2"/>
</dbReference>
<evidence type="ECO:0000256" key="1">
    <source>
        <dbReference type="ARBA" id="ARBA00004496"/>
    </source>
</evidence>
<dbReference type="SUPFAM" id="SSF52540">
    <property type="entry name" value="P-loop containing nucleoside triphosphate hydrolases"/>
    <property type="match status" value="1"/>
</dbReference>
<comment type="caution">
    <text evidence="8">The sequence shown here is derived from an EMBL/GenBank/DDBJ whole genome shotgun (WGS) entry which is preliminary data.</text>
</comment>
<comment type="subcellular location">
    <subcellularLocation>
        <location evidence="1">Cytoplasm</location>
    </subcellularLocation>
</comment>
<evidence type="ECO:0000256" key="6">
    <source>
        <dbReference type="ARBA" id="ARBA00022840"/>
    </source>
</evidence>
<dbReference type="Pfam" id="PF17776">
    <property type="entry name" value="NLRC4_HD2"/>
    <property type="match status" value="1"/>
</dbReference>
<dbReference type="Pfam" id="PF17779">
    <property type="entry name" value="WHD_NOD2"/>
    <property type="match status" value="1"/>
</dbReference>
<keyword evidence="3" id="KW-0433">Leucine-rich repeat</keyword>
<dbReference type="InterPro" id="IPR027417">
    <property type="entry name" value="P-loop_NTPase"/>
</dbReference>
<dbReference type="InterPro" id="IPR007111">
    <property type="entry name" value="NACHT_NTPase"/>
</dbReference>
<evidence type="ECO:0000256" key="5">
    <source>
        <dbReference type="ARBA" id="ARBA00022741"/>
    </source>
</evidence>
<evidence type="ECO:0000259" key="7">
    <source>
        <dbReference type="PROSITE" id="PS50837"/>
    </source>
</evidence>
<dbReference type="PANTHER" id="PTHR24106">
    <property type="entry name" value="NACHT, LRR AND CARD DOMAINS-CONTAINING"/>
    <property type="match status" value="1"/>
</dbReference>
<dbReference type="PROSITE" id="PS50837">
    <property type="entry name" value="NACHT"/>
    <property type="match status" value="1"/>
</dbReference>
<evidence type="ECO:0000313" key="9">
    <source>
        <dbReference type="Proteomes" id="UP001469553"/>
    </source>
</evidence>
<dbReference type="InterPro" id="IPR041075">
    <property type="entry name" value="NOD1/2_WH"/>
</dbReference>
<dbReference type="Gene3D" id="3.80.10.10">
    <property type="entry name" value="Ribonuclease Inhibitor"/>
    <property type="match status" value="1"/>
</dbReference>
<evidence type="ECO:0000256" key="2">
    <source>
        <dbReference type="ARBA" id="ARBA00022490"/>
    </source>
</evidence>